<reference evidence="1 2" key="1">
    <citation type="submission" date="2018-06" db="EMBL/GenBank/DDBJ databases">
        <title>WGS assembly of Brassica rapa FPsc.</title>
        <authorList>
            <person name="Bowman J."/>
            <person name="Kohchi T."/>
            <person name="Yamato K."/>
            <person name="Jenkins J."/>
            <person name="Shu S."/>
            <person name="Ishizaki K."/>
            <person name="Yamaoka S."/>
            <person name="Nishihama R."/>
            <person name="Nakamura Y."/>
            <person name="Berger F."/>
            <person name="Adam C."/>
            <person name="Aki S."/>
            <person name="Althoff F."/>
            <person name="Araki T."/>
            <person name="Arteaga-Vazquez M."/>
            <person name="Balasubrmanian S."/>
            <person name="Bauer D."/>
            <person name="Boehm C."/>
            <person name="Briginshaw L."/>
            <person name="Caballero-Perez J."/>
            <person name="Catarino B."/>
            <person name="Chen F."/>
            <person name="Chiyoda S."/>
            <person name="Chovatia M."/>
            <person name="Davies K."/>
            <person name="Delmans M."/>
            <person name="Demura T."/>
            <person name="Dierschke T."/>
            <person name="Dolan L."/>
            <person name="Dorantes-Acosta A."/>
            <person name="Eklund D."/>
            <person name="Florent S."/>
            <person name="Flores-Sandoval E."/>
            <person name="Fujiyama A."/>
            <person name="Fukuzawa H."/>
            <person name="Galik B."/>
            <person name="Grimanelli D."/>
            <person name="Grimwood J."/>
            <person name="Grossniklaus U."/>
            <person name="Hamada T."/>
            <person name="Haseloff J."/>
            <person name="Hetherington A."/>
            <person name="Higo A."/>
            <person name="Hirakawa Y."/>
            <person name="Hundley H."/>
            <person name="Ikeda Y."/>
            <person name="Inoue K."/>
            <person name="Inoue S."/>
            <person name="Ishida S."/>
            <person name="Jia Q."/>
            <person name="Kakita M."/>
            <person name="Kanazawa T."/>
            <person name="Kawai Y."/>
            <person name="Kawashima T."/>
            <person name="Kennedy M."/>
            <person name="Kinose K."/>
            <person name="Kinoshita T."/>
            <person name="Kohara Y."/>
            <person name="Koide E."/>
            <person name="Komatsu K."/>
            <person name="Kopischke S."/>
            <person name="Kubo M."/>
            <person name="Kyozuka J."/>
            <person name="Lagercrantz U."/>
            <person name="Lin S."/>
            <person name="Lindquist E."/>
            <person name="Lipzen A."/>
            <person name="Lu C."/>
            <person name="Luna E."/>
            <person name="Martienssen R."/>
            <person name="Minamino N."/>
            <person name="Mizutani M."/>
            <person name="Mizutani M."/>
            <person name="Mochizuki N."/>
            <person name="Monte I."/>
            <person name="Mosher R."/>
            <person name="Nagasaki H."/>
            <person name="Nakagami H."/>
            <person name="Naramoto S."/>
            <person name="Nishitani K."/>
            <person name="Ohtani M."/>
            <person name="Okamoto T."/>
            <person name="Okumura M."/>
            <person name="Phillips J."/>
            <person name="Pollak B."/>
            <person name="Reinders A."/>
            <person name="Roevekamp M."/>
            <person name="Sano R."/>
            <person name="Sawa S."/>
            <person name="Schmid M."/>
            <person name="Shirakawa M."/>
            <person name="Solano R."/>
            <person name="Spunde A."/>
            <person name="Suetsugu N."/>
            <person name="Sugano S."/>
            <person name="Sugiyama A."/>
            <person name="Sun R."/>
            <person name="Suzuki Y."/>
            <person name="Takenaka M."/>
            <person name="Takezawa D."/>
            <person name="Tomogane H."/>
            <person name="Tsuzuki M."/>
            <person name="Ueda T."/>
            <person name="Umeda M."/>
            <person name="Ward J."/>
            <person name="Watanabe Y."/>
            <person name="Yazaki K."/>
            <person name="Yokoyama R."/>
            <person name="Yoshitake Y."/>
            <person name="Yotsui I."/>
            <person name="Zachgo S."/>
            <person name="Schmutz J."/>
        </authorList>
    </citation>
    <scope>NUCLEOTIDE SEQUENCE [LARGE SCALE GENOMIC DNA]</scope>
    <source>
        <strain evidence="2">cv. B-3</strain>
    </source>
</reference>
<proteinExistence type="predicted"/>
<dbReference type="Proteomes" id="UP000264353">
    <property type="component" value="Chromosome A1"/>
</dbReference>
<dbReference type="AlphaFoldDB" id="A0A398AQQ8"/>
<dbReference type="EMBL" id="CM010628">
    <property type="protein sequence ID" value="RID79234.1"/>
    <property type="molecule type" value="Genomic_DNA"/>
</dbReference>
<accession>A0A398AQQ8</accession>
<organism evidence="1 2">
    <name type="scientific">Brassica campestris</name>
    <name type="common">Field mustard</name>
    <dbReference type="NCBI Taxonomy" id="3711"/>
    <lineage>
        <taxon>Eukaryota</taxon>
        <taxon>Viridiplantae</taxon>
        <taxon>Streptophyta</taxon>
        <taxon>Embryophyta</taxon>
        <taxon>Tracheophyta</taxon>
        <taxon>Spermatophyta</taxon>
        <taxon>Magnoliopsida</taxon>
        <taxon>eudicotyledons</taxon>
        <taxon>Gunneridae</taxon>
        <taxon>Pentapetalae</taxon>
        <taxon>rosids</taxon>
        <taxon>malvids</taxon>
        <taxon>Brassicales</taxon>
        <taxon>Brassicaceae</taxon>
        <taxon>Brassiceae</taxon>
        <taxon>Brassica</taxon>
    </lineage>
</organism>
<sequence>MGQLVHIRSGRWEKIGDGSWKFEPDSVDTGHYIVARTNETIESFKTLVRDELGIGHLIPLLLTYQLPGSMSEGDPARQAPTDLLTSEDIELMMSVKEWNNDVQICVT</sequence>
<protein>
    <submittedName>
        <fullName evidence="1">Uncharacterized protein</fullName>
    </submittedName>
</protein>
<evidence type="ECO:0000313" key="1">
    <source>
        <dbReference type="EMBL" id="RID79234.1"/>
    </source>
</evidence>
<evidence type="ECO:0000313" key="2">
    <source>
        <dbReference type="Proteomes" id="UP000264353"/>
    </source>
</evidence>
<gene>
    <name evidence="1" type="ORF">BRARA_A01991</name>
</gene>
<name>A0A398AQQ8_BRACM</name>